<dbReference type="OrthoDB" id="88903at2"/>
<evidence type="ECO:0000313" key="5">
    <source>
        <dbReference type="Proteomes" id="UP000295765"/>
    </source>
</evidence>
<dbReference type="Proteomes" id="UP000295765">
    <property type="component" value="Unassembled WGS sequence"/>
</dbReference>
<feature type="domain" description="KAP NTPase" evidence="3">
    <location>
        <begin position="863"/>
        <end position="1073"/>
    </location>
</feature>
<dbReference type="Gene3D" id="1.10.1780.10">
    <property type="entry name" value="Clp, N-terminal domain"/>
    <property type="match status" value="2"/>
</dbReference>
<dbReference type="EMBL" id="SLWY01000009">
    <property type="protein sequence ID" value="TCO81192.1"/>
    <property type="molecule type" value="Genomic_DNA"/>
</dbReference>
<keyword evidence="2" id="KW-0472">Membrane</keyword>
<proteinExistence type="predicted"/>
<keyword evidence="2" id="KW-1133">Transmembrane helix</keyword>
<feature type="domain" description="KAP NTPase" evidence="3">
    <location>
        <begin position="440"/>
        <end position="529"/>
    </location>
</feature>
<feature type="transmembrane region" description="Helical" evidence="2">
    <location>
        <begin position="670"/>
        <end position="691"/>
    </location>
</feature>
<dbReference type="SUPFAM" id="SSF52540">
    <property type="entry name" value="P-loop containing nucleoside triphosphate hydrolases"/>
    <property type="match status" value="1"/>
</dbReference>
<sequence>MSDAPDAAALFEGYDGLPLAADAREALRYAAWVGALGGLDAHVHFTALLLGLAFARTPLGVSLERYLERCKPGLPALFERLRLAGGRAGEVEKAYDSGAWPPGGKAPYSASAQAVLAAAAQAAREDDHPVIGAWQLLRAFALPHAGHERDLLAWGIDREELLALLRAAPAAAPAAGTGVPEGGEDAPAYVHSGADIESVLRAPDLPSAPAGPLGARWSDEARHVLRATLALALPRESPRLAATKRADAATAPTATPAATPVMALLCLAESGFAAPPFAFGAALREELARRPRYAAELDQLRLRAAAYAPPAFPSPPFTAGETLPGADAELQAVLARAVELAAAAPHADGTVGPEHLAIALATAPGFAALAERLELRPAEFRKRLYRLLRRAPRPLARERLAAWLLDERPAAPVRYCADRVDHVSADDDRLDVLRFARAFAATAAARAVEPPLSIAVFGDWGSGKSTFMHLLEGELAAFAARGRGGELAYCGHVVPVWFNAWHYADANLWASLVFTLFEELDHHVGGRQADADAATRADFGRLLQTFEVAGVLQAEAEVAQALAAARVDSAQAGLAEAERTARARAQAFEQLARDGAVVAFRQALGGSDDVARVAAAADALGLGGLAQAVRSGQATHAEVQVLLDEARAAQLRARGALDWLLRAPLRAREWALLVLGVLALGAGGYGLYRVLAFDPTLARFTTAFGEVAAALVLGVGWARDKLATVGRALDALDGLRQQVAARIEQRVRSDAAVQAAQCELDAARLAVEAARARVAEAEAERQRAAQALKAGLRAVRLAQFIQQRLDAQDYEKQLGLISTIRRDLTLLGAFLNPPGARASAEEQNARARLQAAGIAVESRPVDRIVLFIDDLDRCPPERVVQVLEAIHLLLALPLFVVVVGVDMRWVVNALHQRFADQLDSSGDGGSERASALDYLEKIFQLAFWLPPLDAGGGEEMLDGLLRPWSAPAAGDAAVPAAAAPPGVAAGAPAAAITTDGTATAPSAAADAAGAAGAGATPSGGAATPAAAADGATVVTDLSAAEEGFMRLLAQCGALGRSPRRLKRFVNTYRVLRAAVREDERERFFGELPGAGHRQALCLLAANIGAPQSADALFHLLRAGSAGLAEAVDALGPEAPAVLDRIASAWAGGGATPVPAYPWPEMVERIARFGFRSGT</sequence>
<dbReference type="PANTHER" id="PTHR22674:SF6">
    <property type="entry name" value="NTPASE KAP FAMILY P-LOOP DOMAIN-CONTAINING PROTEIN 1"/>
    <property type="match status" value="1"/>
</dbReference>
<accession>A0A4R2LA70</accession>
<evidence type="ECO:0000256" key="2">
    <source>
        <dbReference type="SAM" id="Phobius"/>
    </source>
</evidence>
<organism evidence="4 5">
    <name type="scientific">Plasticicumulans lactativorans</name>
    <dbReference type="NCBI Taxonomy" id="1133106"/>
    <lineage>
        <taxon>Bacteria</taxon>
        <taxon>Pseudomonadati</taxon>
        <taxon>Pseudomonadota</taxon>
        <taxon>Gammaproteobacteria</taxon>
        <taxon>Candidatus Competibacteraceae</taxon>
        <taxon>Plasticicumulans</taxon>
    </lineage>
</organism>
<keyword evidence="1" id="KW-0175">Coiled coil</keyword>
<dbReference type="InterPro" id="IPR052754">
    <property type="entry name" value="NTPase_KAP_P-loop"/>
</dbReference>
<gene>
    <name evidence="4" type="ORF">EV699_10932</name>
</gene>
<comment type="caution">
    <text evidence="4">The sequence shown here is derived from an EMBL/GenBank/DDBJ whole genome shotgun (WGS) entry which is preliminary data.</text>
</comment>
<dbReference type="InterPro" id="IPR027417">
    <property type="entry name" value="P-loop_NTPase"/>
</dbReference>
<evidence type="ECO:0000259" key="3">
    <source>
        <dbReference type="Pfam" id="PF07693"/>
    </source>
</evidence>
<name>A0A4R2LA70_9GAMM</name>
<dbReference type="Pfam" id="PF07693">
    <property type="entry name" value="KAP_NTPase"/>
    <property type="match status" value="2"/>
</dbReference>
<evidence type="ECO:0000313" key="4">
    <source>
        <dbReference type="EMBL" id="TCO81192.1"/>
    </source>
</evidence>
<keyword evidence="5" id="KW-1185">Reference proteome</keyword>
<feature type="transmembrane region" description="Helical" evidence="2">
    <location>
        <begin position="697"/>
        <end position="718"/>
    </location>
</feature>
<dbReference type="PANTHER" id="PTHR22674">
    <property type="entry name" value="NTPASE, KAP FAMILY P-LOOP DOMAIN-CONTAINING 1"/>
    <property type="match status" value="1"/>
</dbReference>
<evidence type="ECO:0000256" key="1">
    <source>
        <dbReference type="SAM" id="Coils"/>
    </source>
</evidence>
<reference evidence="4 5" key="1">
    <citation type="submission" date="2019-03" db="EMBL/GenBank/DDBJ databases">
        <title>Genomic Encyclopedia of Type Strains, Phase IV (KMG-IV): sequencing the most valuable type-strain genomes for metagenomic binning, comparative biology and taxonomic classification.</title>
        <authorList>
            <person name="Goeker M."/>
        </authorList>
    </citation>
    <scope>NUCLEOTIDE SEQUENCE [LARGE SCALE GENOMIC DNA]</scope>
    <source>
        <strain evidence="4 5">DSM 25287</strain>
    </source>
</reference>
<dbReference type="InterPro" id="IPR036628">
    <property type="entry name" value="Clp_N_dom_sf"/>
</dbReference>
<dbReference type="RefSeq" id="WP_132541773.1">
    <property type="nucleotide sequence ID" value="NZ_SLWY01000009.1"/>
</dbReference>
<keyword evidence="2" id="KW-0812">Transmembrane</keyword>
<dbReference type="InterPro" id="IPR011646">
    <property type="entry name" value="KAP_P-loop"/>
</dbReference>
<feature type="coiled-coil region" evidence="1">
    <location>
        <begin position="753"/>
        <end position="787"/>
    </location>
</feature>
<dbReference type="AlphaFoldDB" id="A0A4R2LA70"/>
<protein>
    <submittedName>
        <fullName evidence="4">KAP-like P-loop domain-containing protein</fullName>
    </submittedName>
</protein>